<protein>
    <recommendedName>
        <fullName evidence="4">Cupin-like domain-containing protein</fullName>
    </recommendedName>
</protein>
<dbReference type="Gene3D" id="2.60.120.650">
    <property type="entry name" value="Cupin"/>
    <property type="match status" value="1"/>
</dbReference>
<organism evidence="2 3">
    <name type="scientific">Mya arenaria</name>
    <name type="common">Soft-shell clam</name>
    <dbReference type="NCBI Taxonomy" id="6604"/>
    <lineage>
        <taxon>Eukaryota</taxon>
        <taxon>Metazoa</taxon>
        <taxon>Spiralia</taxon>
        <taxon>Lophotrochozoa</taxon>
        <taxon>Mollusca</taxon>
        <taxon>Bivalvia</taxon>
        <taxon>Autobranchia</taxon>
        <taxon>Heteroconchia</taxon>
        <taxon>Euheterodonta</taxon>
        <taxon>Imparidentia</taxon>
        <taxon>Neoheterodontei</taxon>
        <taxon>Myida</taxon>
        <taxon>Myoidea</taxon>
        <taxon>Myidae</taxon>
        <taxon>Mya</taxon>
    </lineage>
</organism>
<dbReference type="PANTHER" id="PTHR12480:SF19">
    <property type="entry name" value="CUPIN-LIKE DOMAIN-CONTAINING PROTEIN"/>
    <property type="match status" value="1"/>
</dbReference>
<accession>A0ABY7DGM6</accession>
<keyword evidence="3" id="KW-1185">Reference proteome</keyword>
<dbReference type="Proteomes" id="UP001164746">
    <property type="component" value="Chromosome 2"/>
</dbReference>
<dbReference type="PANTHER" id="PTHR12480">
    <property type="entry name" value="ARGININE DEMETHYLASE AND LYSYL-HYDROXYLASE JMJD"/>
    <property type="match status" value="1"/>
</dbReference>
<gene>
    <name evidence="2" type="ORF">MAR_028821</name>
</gene>
<dbReference type="EMBL" id="CP111013">
    <property type="protein sequence ID" value="WAQ96131.1"/>
    <property type="molecule type" value="Genomic_DNA"/>
</dbReference>
<evidence type="ECO:0000313" key="3">
    <source>
        <dbReference type="Proteomes" id="UP001164746"/>
    </source>
</evidence>
<sequence length="316" mass="36450">MEDNDNVKLVLNKFVKMKEEARKKGLKDEVIKDAFVNDKSAKKSKRNVRTEKDSDAPKGLKSESIRVLFRQKSKKFNLLFCCSRSLFKVYFVLGLISSVLAYLYKEELLEYSEMKTSRCAIENNGFVQEISRPLVKCGMCEGLTHVPIEYNISSEVFREKYAYSGIPVLIKGATINWSAMDAFSFHFFKKLYTETEKALETIEEQCQFFPYKTEFDTLADAFNISDARANFTEGEMPWYIGWSNCHNEIQEVLREHYQRPYFLPEGSESSALDWIFMGGPGPGAFVHVLVIDTNQWYHATHIHQGEISITIGSEYD</sequence>
<feature type="transmembrane region" description="Helical" evidence="1">
    <location>
        <begin position="76"/>
        <end position="104"/>
    </location>
</feature>
<evidence type="ECO:0000256" key="1">
    <source>
        <dbReference type="SAM" id="Phobius"/>
    </source>
</evidence>
<evidence type="ECO:0008006" key="4">
    <source>
        <dbReference type="Google" id="ProtNLM"/>
    </source>
</evidence>
<name>A0ABY7DGM6_MYAAR</name>
<keyword evidence="1" id="KW-0812">Transmembrane</keyword>
<reference evidence="2" key="1">
    <citation type="submission" date="2022-11" db="EMBL/GenBank/DDBJ databases">
        <title>Centuries of genome instability and evolution in soft-shell clam transmissible cancer (bioRxiv).</title>
        <authorList>
            <person name="Hart S.F.M."/>
            <person name="Yonemitsu M.A."/>
            <person name="Giersch R.M."/>
            <person name="Beal B.F."/>
            <person name="Arriagada G."/>
            <person name="Davis B.W."/>
            <person name="Ostrander E.A."/>
            <person name="Goff S.P."/>
            <person name="Metzger M.J."/>
        </authorList>
    </citation>
    <scope>NUCLEOTIDE SEQUENCE</scope>
    <source>
        <strain evidence="2">MELC-2E11</strain>
        <tissue evidence="2">Siphon/mantle</tissue>
    </source>
</reference>
<evidence type="ECO:0000313" key="2">
    <source>
        <dbReference type="EMBL" id="WAQ96131.1"/>
    </source>
</evidence>
<keyword evidence="1" id="KW-0472">Membrane</keyword>
<keyword evidence="1" id="KW-1133">Transmembrane helix</keyword>
<dbReference type="InterPro" id="IPR050910">
    <property type="entry name" value="JMJD6_ArgDemeth/LysHydrox"/>
</dbReference>
<dbReference type="SUPFAM" id="SSF51197">
    <property type="entry name" value="Clavaminate synthase-like"/>
    <property type="match status" value="1"/>
</dbReference>
<proteinExistence type="predicted"/>